<dbReference type="OrthoDB" id="5297549at2759"/>
<accession>A0A6A6HBA9</accession>
<reference evidence="4" key="1">
    <citation type="journal article" date="2020" name="Stud. Mycol.">
        <title>101 Dothideomycetes genomes: a test case for predicting lifestyles and emergence of pathogens.</title>
        <authorList>
            <person name="Haridas S."/>
            <person name="Albert R."/>
            <person name="Binder M."/>
            <person name="Bloem J."/>
            <person name="Labutti K."/>
            <person name="Salamov A."/>
            <person name="Andreopoulos B."/>
            <person name="Baker S."/>
            <person name="Barry K."/>
            <person name="Bills G."/>
            <person name="Bluhm B."/>
            <person name="Cannon C."/>
            <person name="Castanera R."/>
            <person name="Culley D."/>
            <person name="Daum C."/>
            <person name="Ezra D."/>
            <person name="Gonzalez J."/>
            <person name="Henrissat B."/>
            <person name="Kuo A."/>
            <person name="Liang C."/>
            <person name="Lipzen A."/>
            <person name="Lutzoni F."/>
            <person name="Magnuson J."/>
            <person name="Mondo S."/>
            <person name="Nolan M."/>
            <person name="Ohm R."/>
            <person name="Pangilinan J."/>
            <person name="Park H.-J."/>
            <person name="Ramirez L."/>
            <person name="Alfaro M."/>
            <person name="Sun H."/>
            <person name="Tritt A."/>
            <person name="Yoshinaga Y."/>
            <person name="Zwiers L.-H."/>
            <person name="Turgeon B."/>
            <person name="Goodwin S."/>
            <person name="Spatafora J."/>
            <person name="Crous P."/>
            <person name="Grigoriev I."/>
        </authorList>
    </citation>
    <scope>NUCLEOTIDE SEQUENCE</scope>
    <source>
        <strain evidence="4">Tuck. ex Michener</strain>
    </source>
</reference>
<dbReference type="EMBL" id="ML991791">
    <property type="protein sequence ID" value="KAF2235406.1"/>
    <property type="molecule type" value="Genomic_DNA"/>
</dbReference>
<keyword evidence="5" id="KW-1185">Reference proteome</keyword>
<comment type="similarity">
    <text evidence="1">Belongs to the asteroid family.</text>
</comment>
<evidence type="ECO:0000256" key="1">
    <source>
        <dbReference type="ARBA" id="ARBA00007398"/>
    </source>
</evidence>
<proteinExistence type="inferred from homology"/>
<dbReference type="InterPro" id="IPR039436">
    <property type="entry name" value="Asteroid_dom"/>
</dbReference>
<evidence type="ECO:0000256" key="2">
    <source>
        <dbReference type="SAM" id="MobiDB-lite"/>
    </source>
</evidence>
<gene>
    <name evidence="4" type="ORF">EV356DRAFT_500265</name>
</gene>
<sequence>MGIPHLTANLRPYASVINVAAPTSHDHDEHLRLVIDGPAFAHYIYQECLRNQTKATDLTEALPSYERIGDAAVGWLHRVRAYGITVERIFFDGLLPKSKEPERFQRLQSAIKKIVIARMSEELGPWFTRGARFSEGEDVINFSKIKNKLQDLPPPAFLASGIVEALHSTDYASYTSVVPGEADIYCADYVRQHGGIILTNDSDLLVHDLGVDGSVIFLNDIRLSAENEHGPLKSLQFHPRKIARSLGLQNIIQLAYVIEKKQHFSRSLQLARSVSINSLEYIQFSAQFNSLLSHSELSDRAQSCDPHLAHVLRWLDVRVSEFTHQCTGRLLLRPPGDPVPGELGNTRYMYLPPLLEDSRKATAWISGSEIRRLGYSLLSIKNPEQPVEEVRRRGNDVVTVRITVLDLQDLELSLEILLSDLDEHARKYTGYTFIDIDQAWQIFGVKTVCETLLETGKLAPPKSEINQLLRFRHSILDSWAWTHLQAQLQAALYSMRMLKQFIDVFLAAVPVASQDQDLIQLIRRLQERFITLPLLQHLFKSHGNRTEEHRRDSETAVDDLYESLGVEEVAEMSDLLKKEKRRMKKMAEKQSVTKENLAGKRGAQSANIFSVLEE</sequence>
<organism evidence="4 5">
    <name type="scientific">Viridothelium virens</name>
    <name type="common">Speckled blister lichen</name>
    <name type="synonym">Trypethelium virens</name>
    <dbReference type="NCBI Taxonomy" id="1048519"/>
    <lineage>
        <taxon>Eukaryota</taxon>
        <taxon>Fungi</taxon>
        <taxon>Dikarya</taxon>
        <taxon>Ascomycota</taxon>
        <taxon>Pezizomycotina</taxon>
        <taxon>Dothideomycetes</taxon>
        <taxon>Dothideomycetes incertae sedis</taxon>
        <taxon>Trypetheliales</taxon>
        <taxon>Trypetheliaceae</taxon>
        <taxon>Viridothelium</taxon>
    </lineage>
</organism>
<dbReference type="SUPFAM" id="SSF88723">
    <property type="entry name" value="PIN domain-like"/>
    <property type="match status" value="1"/>
</dbReference>
<dbReference type="InterPro" id="IPR026832">
    <property type="entry name" value="Asteroid"/>
</dbReference>
<dbReference type="PANTHER" id="PTHR15665:SF1">
    <property type="entry name" value="PROTEIN ASTEROID HOMOLOG 1"/>
    <property type="match status" value="1"/>
</dbReference>
<protein>
    <recommendedName>
        <fullName evidence="3">Asteroid domain-containing protein</fullName>
    </recommendedName>
</protein>
<dbReference type="Pfam" id="PF12813">
    <property type="entry name" value="XPG_I_2"/>
    <property type="match status" value="1"/>
</dbReference>
<evidence type="ECO:0000313" key="5">
    <source>
        <dbReference type="Proteomes" id="UP000800092"/>
    </source>
</evidence>
<dbReference type="InterPro" id="IPR029060">
    <property type="entry name" value="PIN-like_dom_sf"/>
</dbReference>
<dbReference type="Gene3D" id="3.40.50.1010">
    <property type="entry name" value="5'-nuclease"/>
    <property type="match status" value="1"/>
</dbReference>
<evidence type="ECO:0000313" key="4">
    <source>
        <dbReference type="EMBL" id="KAF2235406.1"/>
    </source>
</evidence>
<name>A0A6A6HBA9_VIRVR</name>
<dbReference type="Proteomes" id="UP000800092">
    <property type="component" value="Unassembled WGS sequence"/>
</dbReference>
<feature type="region of interest" description="Disordered" evidence="2">
    <location>
        <begin position="586"/>
        <end position="614"/>
    </location>
</feature>
<dbReference type="AlphaFoldDB" id="A0A6A6HBA9"/>
<dbReference type="PANTHER" id="PTHR15665">
    <property type="entry name" value="ASTEROID PROTEIN"/>
    <property type="match status" value="1"/>
</dbReference>
<evidence type="ECO:0000259" key="3">
    <source>
        <dbReference type="Pfam" id="PF12813"/>
    </source>
</evidence>
<feature type="domain" description="Asteroid" evidence="3">
    <location>
        <begin position="155"/>
        <end position="403"/>
    </location>
</feature>